<reference evidence="2 3" key="1">
    <citation type="submission" date="2019-03" db="EMBL/GenBank/DDBJ databases">
        <title>Genomic Encyclopedia of Archaeal and Bacterial Type Strains, Phase II (KMG-II): from individual species to whole genera.</title>
        <authorList>
            <person name="Goeker M."/>
        </authorList>
    </citation>
    <scope>NUCLEOTIDE SEQUENCE [LARGE SCALE GENOMIC DNA]</scope>
    <source>
        <strain evidence="2 3">DSM 19035</strain>
    </source>
</reference>
<comment type="caution">
    <text evidence="2">The sequence shown here is derived from an EMBL/GenBank/DDBJ whole genome shotgun (WGS) entry which is preliminary data.</text>
</comment>
<dbReference type="Pfam" id="PF14096">
    <property type="entry name" value="DUF4274"/>
    <property type="match status" value="1"/>
</dbReference>
<feature type="domain" description="DUF4274" evidence="1">
    <location>
        <begin position="28"/>
        <end position="96"/>
    </location>
</feature>
<accession>A0A4R6SZA9</accession>
<dbReference type="OrthoDB" id="269804at2"/>
<evidence type="ECO:0000313" key="2">
    <source>
        <dbReference type="EMBL" id="TDQ11407.1"/>
    </source>
</evidence>
<dbReference type="AlphaFoldDB" id="A0A4R6SZA9"/>
<dbReference type="EMBL" id="SNYC01000003">
    <property type="protein sequence ID" value="TDQ11407.1"/>
    <property type="molecule type" value="Genomic_DNA"/>
</dbReference>
<evidence type="ECO:0000313" key="3">
    <source>
        <dbReference type="Proteomes" id="UP000295620"/>
    </source>
</evidence>
<proteinExistence type="predicted"/>
<dbReference type="RefSeq" id="WP_133574483.1">
    <property type="nucleotide sequence ID" value="NZ_SNYC01000003.1"/>
</dbReference>
<organism evidence="2 3">
    <name type="scientific">Pedobacter metabolipauper</name>
    <dbReference type="NCBI Taxonomy" id="425513"/>
    <lineage>
        <taxon>Bacteria</taxon>
        <taxon>Pseudomonadati</taxon>
        <taxon>Bacteroidota</taxon>
        <taxon>Sphingobacteriia</taxon>
        <taxon>Sphingobacteriales</taxon>
        <taxon>Sphingobacteriaceae</taxon>
        <taxon>Pedobacter</taxon>
    </lineage>
</organism>
<gene>
    <name evidence="2" type="ORF">ATK78_0528</name>
</gene>
<dbReference type="Proteomes" id="UP000295620">
    <property type="component" value="Unassembled WGS sequence"/>
</dbReference>
<evidence type="ECO:0000259" key="1">
    <source>
        <dbReference type="Pfam" id="PF14096"/>
    </source>
</evidence>
<keyword evidence="3" id="KW-1185">Reference proteome</keyword>
<protein>
    <submittedName>
        <fullName evidence="2">Uncharacterized protein DUF4274</fullName>
    </submittedName>
</protein>
<sequence length="297" mass="34697">MTVTFNKHNKINVQKALEGSESYKNLNAEEWHQFVQHYNYDDGIGPMQWMIEQKIIDKGTVLCLYWHLQPDYYQTQETRNPNNPEFKLIMDIEEKYTTGFYEREQFSFNPADQFNTDHTIPPFIPGEMLEKTLGIPFDPINLSLAYLRTPNGKESNTIQKKIDEAIKIIQITNPDFTPVDCDQTIQEIANTVEYWKDKDQGKMKIKTLYYLFDDCVQQKHGWNWMVWDWETGSSIGVSHPSRKWSSIGDNIILHTNNGLKPTSFIVDFFNDLADLEGNFKDKPNPYFGIGLLMITNL</sequence>
<name>A0A4R6SZA9_9SPHI</name>
<dbReference type="InterPro" id="IPR025369">
    <property type="entry name" value="DUF4274"/>
</dbReference>